<dbReference type="Proteomes" id="UP000479563">
    <property type="component" value="Unassembled WGS sequence"/>
</dbReference>
<evidence type="ECO:0000313" key="9">
    <source>
        <dbReference type="Proteomes" id="UP000479563"/>
    </source>
</evidence>
<dbReference type="EMBL" id="WKQP01000013">
    <property type="protein sequence ID" value="MSC60430.1"/>
    <property type="molecule type" value="Genomic_DNA"/>
</dbReference>
<evidence type="ECO:0000313" key="6">
    <source>
        <dbReference type="Proteomes" id="UP000095673"/>
    </source>
</evidence>
<proteinExistence type="predicted"/>
<gene>
    <name evidence="5" type="ORF">DW038_03040</name>
    <name evidence="2" type="ORF">ERS852580_01726</name>
    <name evidence="3" type="ORF">GKE07_09525</name>
    <name evidence="4" type="ORF">GKE44_05135</name>
</gene>
<dbReference type="Proteomes" id="UP000286181">
    <property type="component" value="Unassembled WGS sequence"/>
</dbReference>
<evidence type="ECO:0000313" key="5">
    <source>
        <dbReference type="EMBL" id="RHL06926.1"/>
    </source>
</evidence>
<reference evidence="5 7" key="2">
    <citation type="submission" date="2018-08" db="EMBL/GenBank/DDBJ databases">
        <title>A genome reference for cultivated species of the human gut microbiota.</title>
        <authorList>
            <person name="Zou Y."/>
            <person name="Xue W."/>
            <person name="Luo G."/>
        </authorList>
    </citation>
    <scope>NUCLEOTIDE SEQUENCE [LARGE SCALE GENOMIC DNA]</scope>
    <source>
        <strain evidence="5 7">AF39-14AC</strain>
    </source>
</reference>
<evidence type="ECO:0008006" key="10">
    <source>
        <dbReference type="Google" id="ProtNLM"/>
    </source>
</evidence>
<evidence type="ECO:0000313" key="2">
    <source>
        <dbReference type="EMBL" id="CUN04540.1"/>
    </source>
</evidence>
<dbReference type="EMBL" id="WKQV01000004">
    <property type="protein sequence ID" value="MSD26562.1"/>
    <property type="molecule type" value="Genomic_DNA"/>
</dbReference>
<evidence type="ECO:0000313" key="3">
    <source>
        <dbReference type="EMBL" id="MSC60430.1"/>
    </source>
</evidence>
<evidence type="ECO:0000313" key="4">
    <source>
        <dbReference type="EMBL" id="MSD26562.1"/>
    </source>
</evidence>
<accession>A0A173TQ99</accession>
<evidence type="ECO:0000313" key="7">
    <source>
        <dbReference type="Proteomes" id="UP000286181"/>
    </source>
</evidence>
<dbReference type="EMBL" id="CYXM01000007">
    <property type="protein sequence ID" value="CUN04540.1"/>
    <property type="molecule type" value="Genomic_DNA"/>
</dbReference>
<reference evidence="2 6" key="1">
    <citation type="submission" date="2015-09" db="EMBL/GenBank/DDBJ databases">
        <authorList>
            <consortium name="Pathogen Informatics"/>
        </authorList>
    </citation>
    <scope>NUCLEOTIDE SEQUENCE [LARGE SCALE GENOMIC DNA]</scope>
    <source>
        <strain evidence="2 6">2789STDY5834968</strain>
    </source>
</reference>
<sequence>MKIKRIKVLVIIMLMAISIMGCDNAKDYSGEYNFETDDQYSYATSIVSWKKYQSDGNGQYILMNDYIYYYNNETKQMNPLCSKANCLHDMENDKERRGDCNAYLNRGGDTDGASSDVEDSGYKYIQYYEGNIYYFIGSSLYSVSKDGSSKKKIYMVGDGKEVGSWLIHRGKLYYGLKEYTYEGERVYSKGIISMIKLGKSMDEKNSEVIFETEDELNLQEMGNIQAYKNKLFFQVSCNSKDFTMTDNESWIKSLESNYYMYDVDSNQLSVIDVPDKKSNTDNIGAIAFLKDKLLIKKYDDMHDLQYETPIYAMNYDTKDISVWMDGIPQDSGIMTYDDYVIIDDADIQFFNNDNTESCNVKIYSSDAKQVSDFEYELNSVGTFAGFGPDGVSVDVIQNDTSWSVCEIKFDDVKKCNGDKITPKIVNVRDFGELNNIVW</sequence>
<dbReference type="RefSeq" id="WP_055238051.1">
    <property type="nucleotide sequence ID" value="NZ_CYXM01000007.1"/>
</dbReference>
<organism evidence="2 6">
    <name type="scientific">Agathobacter rectalis</name>
    <dbReference type="NCBI Taxonomy" id="39491"/>
    <lineage>
        <taxon>Bacteria</taxon>
        <taxon>Bacillati</taxon>
        <taxon>Bacillota</taxon>
        <taxon>Clostridia</taxon>
        <taxon>Lachnospirales</taxon>
        <taxon>Lachnospiraceae</taxon>
        <taxon>Agathobacter</taxon>
    </lineage>
</organism>
<dbReference type="AlphaFoldDB" id="A0A173TQ99"/>
<keyword evidence="1" id="KW-0732">Signal</keyword>
<name>A0A173TQ99_9FIRM</name>
<evidence type="ECO:0000256" key="1">
    <source>
        <dbReference type="SAM" id="SignalP"/>
    </source>
</evidence>
<dbReference type="Proteomes" id="UP000095673">
    <property type="component" value="Unassembled WGS sequence"/>
</dbReference>
<dbReference type="OrthoDB" id="2042334at2"/>
<feature type="signal peptide" evidence="1">
    <location>
        <begin position="1"/>
        <end position="25"/>
    </location>
</feature>
<feature type="chain" id="PRO_5036007612" description="DUF5050 domain-containing protein" evidence="1">
    <location>
        <begin position="26"/>
        <end position="438"/>
    </location>
</feature>
<dbReference type="PROSITE" id="PS51257">
    <property type="entry name" value="PROKAR_LIPOPROTEIN"/>
    <property type="match status" value="1"/>
</dbReference>
<protein>
    <recommendedName>
        <fullName evidence="10">DUF5050 domain-containing protein</fullName>
    </recommendedName>
</protein>
<evidence type="ECO:0000313" key="8">
    <source>
        <dbReference type="Proteomes" id="UP000465607"/>
    </source>
</evidence>
<reference evidence="8 9" key="3">
    <citation type="journal article" date="2019" name="Nat. Med.">
        <title>A library of human gut bacterial isolates paired with longitudinal multiomics data enables mechanistic microbiome research.</title>
        <authorList>
            <person name="Poyet M."/>
            <person name="Groussin M."/>
            <person name="Gibbons S.M."/>
            <person name="Avila-Pacheco J."/>
            <person name="Jiang X."/>
            <person name="Kearney S.M."/>
            <person name="Perrotta A.R."/>
            <person name="Berdy B."/>
            <person name="Zhao S."/>
            <person name="Lieberman T.D."/>
            <person name="Swanson P.K."/>
            <person name="Smith M."/>
            <person name="Roesemann S."/>
            <person name="Alexander J.E."/>
            <person name="Rich S.A."/>
            <person name="Livny J."/>
            <person name="Vlamakis H."/>
            <person name="Clish C."/>
            <person name="Bullock K."/>
            <person name="Deik A."/>
            <person name="Scott J."/>
            <person name="Pierce K.A."/>
            <person name="Xavier R.J."/>
            <person name="Alm E.J."/>
        </authorList>
    </citation>
    <scope>NUCLEOTIDE SEQUENCE [LARGE SCALE GENOMIC DNA]</scope>
    <source>
        <strain evidence="3 9">BIOML-A11</strain>
        <strain evidence="4 8">BIOML-A5</strain>
    </source>
</reference>
<dbReference type="EMBL" id="QROF01000002">
    <property type="protein sequence ID" value="RHL06926.1"/>
    <property type="molecule type" value="Genomic_DNA"/>
</dbReference>
<dbReference type="Proteomes" id="UP000465607">
    <property type="component" value="Unassembled WGS sequence"/>
</dbReference>